<name>A0AAW1RMG5_9CHLO</name>
<proteinExistence type="inferred from homology"/>
<sequence>MPWLAQPASGRRAFVATLRSAEYIMGLRELHCSLAHTNVGVPLIVMGVKGDLDAATRAEVEALAEYRLVEDIVIPNLGRYHLNWVKLRAWELEEYDALILLDVDAVVRSDLTHLFSLPTDFAWAYHNGHTGYDYNRGGVVMMRPCRATFYAMMHVVTSHEHYQFRQTLAEQDLLTWFFRYTAINLPMRYNLNFQFLDDQGLGPGGLPAAVLHFADPEDKFHLDAGYGVVPISGHKVSIKAIASQLPGFGHPRTPLQGSCPIPSLK</sequence>
<protein>
    <recommendedName>
        <fullName evidence="1">Hexosyltransferase</fullName>
        <ecNumber evidence="1">2.4.1.-</ecNumber>
    </recommendedName>
</protein>
<keyword evidence="3" id="KW-1185">Reference proteome</keyword>
<dbReference type="InterPro" id="IPR029044">
    <property type="entry name" value="Nucleotide-diphossugar_trans"/>
</dbReference>
<dbReference type="SUPFAM" id="SSF53448">
    <property type="entry name" value="Nucleotide-diphospho-sugar transferases"/>
    <property type="match status" value="1"/>
</dbReference>
<evidence type="ECO:0000313" key="2">
    <source>
        <dbReference type="EMBL" id="KAK9834828.1"/>
    </source>
</evidence>
<dbReference type="EC" id="2.4.1.-" evidence="1"/>
<dbReference type="GO" id="GO:0016757">
    <property type="term" value="F:glycosyltransferase activity"/>
    <property type="evidence" value="ECO:0007669"/>
    <property type="project" value="InterPro"/>
</dbReference>
<gene>
    <name evidence="2" type="ORF">WJX81_001894</name>
</gene>
<evidence type="ECO:0000313" key="3">
    <source>
        <dbReference type="Proteomes" id="UP001445335"/>
    </source>
</evidence>
<comment type="caution">
    <text evidence="2">The sequence shown here is derived from an EMBL/GenBank/DDBJ whole genome shotgun (WGS) entry which is preliminary data.</text>
</comment>
<dbReference type="AlphaFoldDB" id="A0AAW1RMG5"/>
<dbReference type="Pfam" id="PF01501">
    <property type="entry name" value="Glyco_transf_8"/>
    <property type="match status" value="1"/>
</dbReference>
<reference evidence="2 3" key="1">
    <citation type="journal article" date="2024" name="Nat. Commun.">
        <title>Phylogenomics reveals the evolutionary origins of lichenization in chlorophyte algae.</title>
        <authorList>
            <person name="Puginier C."/>
            <person name="Libourel C."/>
            <person name="Otte J."/>
            <person name="Skaloud P."/>
            <person name="Haon M."/>
            <person name="Grisel S."/>
            <person name="Petersen M."/>
            <person name="Berrin J.G."/>
            <person name="Delaux P.M."/>
            <person name="Dal Grande F."/>
            <person name="Keller J."/>
        </authorList>
    </citation>
    <scope>NUCLEOTIDE SEQUENCE [LARGE SCALE GENOMIC DNA]</scope>
    <source>
        <strain evidence="2 3">SAG 245.80</strain>
    </source>
</reference>
<organism evidence="2 3">
    <name type="scientific">Elliptochloris bilobata</name>
    <dbReference type="NCBI Taxonomy" id="381761"/>
    <lineage>
        <taxon>Eukaryota</taxon>
        <taxon>Viridiplantae</taxon>
        <taxon>Chlorophyta</taxon>
        <taxon>core chlorophytes</taxon>
        <taxon>Trebouxiophyceae</taxon>
        <taxon>Trebouxiophyceae incertae sedis</taxon>
        <taxon>Elliptochloris clade</taxon>
        <taxon>Elliptochloris</taxon>
    </lineage>
</organism>
<evidence type="ECO:0000256" key="1">
    <source>
        <dbReference type="RuleBase" id="RU362027"/>
    </source>
</evidence>
<dbReference type="Gene3D" id="3.90.550.10">
    <property type="entry name" value="Spore Coat Polysaccharide Biosynthesis Protein SpsA, Chain A"/>
    <property type="match status" value="1"/>
</dbReference>
<dbReference type="Proteomes" id="UP001445335">
    <property type="component" value="Unassembled WGS sequence"/>
</dbReference>
<dbReference type="EMBL" id="JALJOU010000031">
    <property type="protein sequence ID" value="KAK9834828.1"/>
    <property type="molecule type" value="Genomic_DNA"/>
</dbReference>
<accession>A0AAW1RMG5</accession>
<dbReference type="InterPro" id="IPR002495">
    <property type="entry name" value="Glyco_trans_8"/>
</dbReference>
<comment type="similarity">
    <text evidence="1">Belongs to the glycosyltransferase 8 family.</text>
</comment>
<dbReference type="InterPro" id="IPR050587">
    <property type="entry name" value="GNT1/Glycosyltrans_8"/>
</dbReference>
<dbReference type="PANTHER" id="PTHR11183">
    <property type="entry name" value="GLYCOGENIN SUBFAMILY MEMBER"/>
    <property type="match status" value="1"/>
</dbReference>